<name>A0A916VFK9_9BACL</name>
<proteinExistence type="predicted"/>
<dbReference type="GO" id="GO:0140359">
    <property type="term" value="F:ABC-type transporter activity"/>
    <property type="evidence" value="ECO:0007669"/>
    <property type="project" value="InterPro"/>
</dbReference>
<feature type="transmembrane region" description="Helical" evidence="1">
    <location>
        <begin position="20"/>
        <end position="40"/>
    </location>
</feature>
<feature type="transmembrane region" description="Helical" evidence="1">
    <location>
        <begin position="101"/>
        <end position="125"/>
    </location>
</feature>
<dbReference type="Pfam" id="PF12679">
    <property type="entry name" value="ABC2_membrane_2"/>
    <property type="match status" value="1"/>
</dbReference>
<reference evidence="2" key="2">
    <citation type="journal article" date="2021" name="Data Brief">
        <title>Draft genome sequence data of the facultative, thermophilic, xylanolytic bacterium Paenibacillus sp. strain DA-C8.</title>
        <authorList>
            <person name="Chhe C."/>
            <person name="Uke A."/>
            <person name="Baramee S."/>
            <person name="Ungkulpasvich U."/>
            <person name="Tachaapaikoon C."/>
            <person name="Pason P."/>
            <person name="Waeonukul R."/>
            <person name="Ratanakhanokchai K."/>
            <person name="Kosugi A."/>
        </authorList>
    </citation>
    <scope>NUCLEOTIDE SEQUENCE</scope>
    <source>
        <strain evidence="2">DA-C8</strain>
    </source>
</reference>
<evidence type="ECO:0000256" key="1">
    <source>
        <dbReference type="SAM" id="Phobius"/>
    </source>
</evidence>
<accession>A0A916VFK9</accession>
<feature type="transmembrane region" description="Helical" evidence="1">
    <location>
        <begin position="52"/>
        <end position="74"/>
    </location>
</feature>
<organism evidence="2 3">
    <name type="scientific">Insulibacter thermoxylanivorax</name>
    <dbReference type="NCBI Taxonomy" id="2749268"/>
    <lineage>
        <taxon>Bacteria</taxon>
        <taxon>Bacillati</taxon>
        <taxon>Bacillota</taxon>
        <taxon>Bacilli</taxon>
        <taxon>Bacillales</taxon>
        <taxon>Paenibacillaceae</taxon>
        <taxon>Insulibacter</taxon>
    </lineage>
</organism>
<gene>
    <name evidence="2" type="ORF">PRECH8_08170</name>
</gene>
<comment type="caution">
    <text evidence="2">The sequence shown here is derived from an EMBL/GenBank/DDBJ whole genome shotgun (WGS) entry which is preliminary data.</text>
</comment>
<dbReference type="EMBL" id="BMAQ01000005">
    <property type="protein sequence ID" value="GFR37521.1"/>
    <property type="molecule type" value="Genomic_DNA"/>
</dbReference>
<dbReference type="Proteomes" id="UP000654993">
    <property type="component" value="Unassembled WGS sequence"/>
</dbReference>
<reference evidence="2" key="1">
    <citation type="submission" date="2020-08" db="EMBL/GenBank/DDBJ databases">
        <authorList>
            <person name="Uke A."/>
            <person name="Chhe C."/>
            <person name="Baramee S."/>
            <person name="Kosugi A."/>
        </authorList>
    </citation>
    <scope>NUCLEOTIDE SEQUENCE</scope>
    <source>
        <strain evidence="2">DA-C8</strain>
    </source>
</reference>
<keyword evidence="1" id="KW-0812">Transmembrane</keyword>
<evidence type="ECO:0008006" key="4">
    <source>
        <dbReference type="Google" id="ProtNLM"/>
    </source>
</evidence>
<feature type="transmembrane region" description="Helical" evidence="1">
    <location>
        <begin position="167"/>
        <end position="192"/>
    </location>
</feature>
<keyword evidence="1" id="KW-0472">Membrane</keyword>
<sequence length="273" mass="29999">MKQAWVVALREMRMGFRNPWAYTYILIFALFMMTLLMIHAQGYVKGYSSTTATTLNLVLYLLPLMTLMLGSFSLTGEKEEGSWDLLASYPLSTVSYLMGKYGGLMIVLLVIISLGFGAAGVLGFFAGTGFRGETYAALFAFAVSIALTFLALALLAGTLAASRWQALAFAVAIWFFLVIAWAPILIALLGFLPYAWIRPAVTLLTLLNPAELARLFTVVRLGGGAVLGPEYYDWVQWIREPAGVLMYAVFLIVWIGAILGIAHLLWERGRGRG</sequence>
<dbReference type="AlphaFoldDB" id="A0A916VFK9"/>
<evidence type="ECO:0000313" key="2">
    <source>
        <dbReference type="EMBL" id="GFR37521.1"/>
    </source>
</evidence>
<dbReference type="PANTHER" id="PTHR43471:SF1">
    <property type="entry name" value="ABC TRANSPORTER PERMEASE PROTEIN NOSY-RELATED"/>
    <property type="match status" value="1"/>
</dbReference>
<dbReference type="GO" id="GO:0005886">
    <property type="term" value="C:plasma membrane"/>
    <property type="evidence" value="ECO:0007669"/>
    <property type="project" value="UniProtKB-SubCell"/>
</dbReference>
<keyword evidence="3" id="KW-1185">Reference proteome</keyword>
<keyword evidence="1" id="KW-1133">Transmembrane helix</keyword>
<protein>
    <recommendedName>
        <fullName evidence="4">Cu-processing system permease protein</fullName>
    </recommendedName>
</protein>
<feature type="transmembrane region" description="Helical" evidence="1">
    <location>
        <begin position="244"/>
        <end position="266"/>
    </location>
</feature>
<feature type="transmembrane region" description="Helical" evidence="1">
    <location>
        <begin position="137"/>
        <end position="161"/>
    </location>
</feature>
<dbReference type="PANTHER" id="PTHR43471">
    <property type="entry name" value="ABC TRANSPORTER PERMEASE"/>
    <property type="match status" value="1"/>
</dbReference>
<evidence type="ECO:0000313" key="3">
    <source>
        <dbReference type="Proteomes" id="UP000654993"/>
    </source>
</evidence>
<dbReference type="RefSeq" id="WP_200965792.1">
    <property type="nucleotide sequence ID" value="NZ_BMAQ01000005.1"/>
</dbReference>